<accession>A0ABP5LSJ8</accession>
<keyword evidence="2" id="KW-1185">Reference proteome</keyword>
<evidence type="ECO:0008006" key="3">
    <source>
        <dbReference type="Google" id="ProtNLM"/>
    </source>
</evidence>
<protein>
    <recommendedName>
        <fullName evidence="3">DUF3800 domain-containing protein</fullName>
    </recommendedName>
</protein>
<dbReference type="EMBL" id="BAAAMR010000054">
    <property type="protein sequence ID" value="GAA2150445.1"/>
    <property type="molecule type" value="Genomic_DNA"/>
</dbReference>
<proteinExistence type="predicted"/>
<reference evidence="2" key="1">
    <citation type="journal article" date="2019" name="Int. J. Syst. Evol. Microbiol.">
        <title>The Global Catalogue of Microorganisms (GCM) 10K type strain sequencing project: providing services to taxonomists for standard genome sequencing and annotation.</title>
        <authorList>
            <consortium name="The Broad Institute Genomics Platform"/>
            <consortium name="The Broad Institute Genome Sequencing Center for Infectious Disease"/>
            <person name="Wu L."/>
            <person name="Ma J."/>
        </authorList>
    </citation>
    <scope>NUCLEOTIDE SEQUENCE [LARGE SCALE GENOMIC DNA]</scope>
    <source>
        <strain evidence="2">JCM 13850</strain>
    </source>
</reference>
<organism evidence="1 2">
    <name type="scientific">Actinomadura napierensis</name>
    <dbReference type="NCBI Taxonomy" id="267854"/>
    <lineage>
        <taxon>Bacteria</taxon>
        <taxon>Bacillati</taxon>
        <taxon>Actinomycetota</taxon>
        <taxon>Actinomycetes</taxon>
        <taxon>Streptosporangiales</taxon>
        <taxon>Thermomonosporaceae</taxon>
        <taxon>Actinomadura</taxon>
    </lineage>
</organism>
<dbReference type="Proteomes" id="UP001501020">
    <property type="component" value="Unassembled WGS sequence"/>
</dbReference>
<evidence type="ECO:0000313" key="1">
    <source>
        <dbReference type="EMBL" id="GAA2150445.1"/>
    </source>
</evidence>
<gene>
    <name evidence="1" type="ORF">GCM10009727_54810</name>
</gene>
<comment type="caution">
    <text evidence="1">The sequence shown here is derived from an EMBL/GenBank/DDBJ whole genome shotgun (WGS) entry which is preliminary data.</text>
</comment>
<evidence type="ECO:0000313" key="2">
    <source>
        <dbReference type="Proteomes" id="UP001501020"/>
    </source>
</evidence>
<sequence>MWDGTYDHDPYREKTALATVLYSCRCNAGDEAVAGWIAGIPRRYARILRHPRQHRTSAARVDLDSALAFLGNVDESWEEIGADGDHMVFGSGEQEELCAEFGPSVPKVFAGLRKSLKAADRCPLVDASQLAYAGEFRSFFPAFSNKVVQWLFHVRDKHDQETVAKRLVNEALSPHGLVKDPVPVESRLVCAIGEYKEMVATTRDPSGYELGLPVGGAPRMGWLPWFAVVADAIAARLQGIRAVRPDEGPRVSTPVWPPVAAPGLDDRLYGNAALFYEAFEGRPISDTPDWRAADVVRRFKRACDSLRFQHEIAPVAAHLKALIAGAAYDPRLVREVLGPVEVFRGVEPLDALVDLLPELLDDRYPPRAHPSFAELPLNGWELRFRFPLLARFGGSRPDAGGGYRLSVLTKSLKPWRVGLPPVIGEIGELLALLPSDEDLDRAMAHLGATGTGWRPVLDTIADELTARIWAGEDEPG</sequence>
<name>A0ABP5LSJ8_9ACTN</name>